<dbReference type="GO" id="GO:0043548">
    <property type="term" value="F:phosphatidylinositol 3-kinase binding"/>
    <property type="evidence" value="ECO:0007669"/>
    <property type="project" value="TreeGrafter"/>
</dbReference>
<feature type="region of interest" description="Disordered" evidence="2">
    <location>
        <begin position="72"/>
        <end position="124"/>
    </location>
</feature>
<dbReference type="Pfam" id="PF04111">
    <property type="entry name" value="APG6"/>
    <property type="match status" value="1"/>
</dbReference>
<keyword evidence="5" id="KW-1185">Reference proteome</keyword>
<protein>
    <submittedName>
        <fullName evidence="4">Autophagy protein Apg6</fullName>
    </submittedName>
</protein>
<dbReference type="Proteomes" id="UP001430356">
    <property type="component" value="Unassembled WGS sequence"/>
</dbReference>
<gene>
    <name evidence="4" type="ORF">NESM_000253400</name>
</gene>
<dbReference type="InterPro" id="IPR007243">
    <property type="entry name" value="Atg6/Beclin"/>
</dbReference>
<dbReference type="GO" id="GO:0034271">
    <property type="term" value="C:phosphatidylinositol 3-kinase complex, class III, type I"/>
    <property type="evidence" value="ECO:0007669"/>
    <property type="project" value="TreeGrafter"/>
</dbReference>
<feature type="compositionally biased region" description="Polar residues" evidence="2">
    <location>
        <begin position="76"/>
        <end position="89"/>
    </location>
</feature>
<dbReference type="PANTHER" id="PTHR12768">
    <property type="entry name" value="BECLIN 1"/>
    <property type="match status" value="1"/>
</dbReference>
<organism evidence="4 5">
    <name type="scientific">Novymonas esmeraldas</name>
    <dbReference type="NCBI Taxonomy" id="1808958"/>
    <lineage>
        <taxon>Eukaryota</taxon>
        <taxon>Discoba</taxon>
        <taxon>Euglenozoa</taxon>
        <taxon>Kinetoplastea</taxon>
        <taxon>Metakinetoplastina</taxon>
        <taxon>Trypanosomatida</taxon>
        <taxon>Trypanosomatidae</taxon>
        <taxon>Novymonas</taxon>
    </lineage>
</organism>
<dbReference type="GO" id="GO:0030674">
    <property type="term" value="F:protein-macromolecule adaptor activity"/>
    <property type="evidence" value="ECO:0007669"/>
    <property type="project" value="TreeGrafter"/>
</dbReference>
<proteinExistence type="inferred from homology"/>
<evidence type="ECO:0000313" key="4">
    <source>
        <dbReference type="EMBL" id="KAK7201861.1"/>
    </source>
</evidence>
<dbReference type="GO" id="GO:0006995">
    <property type="term" value="P:cellular response to nitrogen starvation"/>
    <property type="evidence" value="ECO:0007669"/>
    <property type="project" value="TreeGrafter"/>
</dbReference>
<evidence type="ECO:0000256" key="2">
    <source>
        <dbReference type="SAM" id="MobiDB-lite"/>
    </source>
</evidence>
<dbReference type="Gene3D" id="1.10.418.40">
    <property type="entry name" value="Autophagy protein 6/Beclin 1"/>
    <property type="match status" value="1"/>
</dbReference>
<dbReference type="GO" id="GO:0000045">
    <property type="term" value="P:autophagosome assembly"/>
    <property type="evidence" value="ECO:0007669"/>
    <property type="project" value="TreeGrafter"/>
</dbReference>
<dbReference type="GO" id="GO:0000423">
    <property type="term" value="P:mitophagy"/>
    <property type="evidence" value="ECO:0007669"/>
    <property type="project" value="TreeGrafter"/>
</dbReference>
<evidence type="ECO:0000313" key="5">
    <source>
        <dbReference type="Proteomes" id="UP001430356"/>
    </source>
</evidence>
<sequence length="1023" mass="105579">MDGVAPLSPTAGIGAARASCYSDGGCPLALRASGQLQLCRADGVAGGGAPVMLGTLRLTCCRCRRPLLVRAGAHRSSATPARTPATDTLTAEAESPTPDRTPPPRSAQRSHRRQPPTSPPLCDAPATAATTAAAAAAVVYHTDLPLLEALPPSFFFSAVELATSAQAAGRHLLTPHTAARHGQSTDAPVPTPSLQPLSQSPTSHPAARASAVESLVLDQFKLARLGLLAHRTAAEGEREDDGAPPSPTLTSSASTLPPLTPLPPPQQQQLAAMAHDTGDRDDGPPSAASSAVWTAPPPHRSRPPLSRASAPPTPPSLSIDGNHVAALPSLSDTCRQWMRLLAHAAAPHEQPLCPECWKMACLAPLQLRSRRALEEAATLAAIAAAAAPTTTAAAEVRRLRTMCYTTPTRRPSAADALAAALTATSLDAVAANIFGPDEEHLLASLEAVTHPHRAPQRSELPPPPPPPPPSAVVWGTDAVLDAGVSAPSPGEDEAQRLTAELMEVRAQQVSLDRQVAELRDVLLALEAADPSSPPPQAVRAEGVDTTDADVTTVATATAAAAAGAPPTAAAAVATSGWQALAVQQNIREVRRAFTDGDDAAGRRRAMDDLAARLAYVAATPVDALCFSIDVSGPIGLITGLRLGLVPPYAGTVRRGSAAPASALSSTSSRTAKPVKAESEEAVYLDAAVRRQVSYTQLLLSGHTSAAHQTVAGGAAAAAAAADGGSLHVSPQETNAACGYMLLLLSYLAHVNGFTFTTAVLRPAGDRSTVALLKHVAVPAAAASTAPSSSQSSSLLSPFRLLSYLTSSAAAVPTASATTTHVVVDHVLDFYLTDRLLAWRTFGAACVAVAACVQELSDALQESLRCWRVRESITGRRARAGEAVDAAPVGDSARRTEAGDDHIDAVAAHTPLSLPRLLQDLHDGRTAREPRAPVVAVAAAAAVDEERRGASPFPPRPPFRISGDAVDGFSVRHGSVPESLWTLGMKKLLSNLRWCAAATVELERLYAVADAADTSEGAAMQSDA</sequence>
<feature type="domain" description="Atg6 BARA" evidence="3">
    <location>
        <begin position="727"/>
        <end position="998"/>
    </location>
</feature>
<evidence type="ECO:0000256" key="1">
    <source>
        <dbReference type="ARBA" id="ARBA00005965"/>
    </source>
</evidence>
<accession>A0AAW0F8X2</accession>
<comment type="similarity">
    <text evidence="1">Belongs to the beclin family.</text>
</comment>
<evidence type="ECO:0000259" key="3">
    <source>
        <dbReference type="Pfam" id="PF04111"/>
    </source>
</evidence>
<dbReference type="InterPro" id="IPR038274">
    <property type="entry name" value="Atg6/Beclin_C_sf"/>
</dbReference>
<comment type="caution">
    <text evidence="4">The sequence shown here is derived from an EMBL/GenBank/DDBJ whole genome shotgun (WGS) entry which is preliminary data.</text>
</comment>
<dbReference type="AlphaFoldDB" id="A0AAW0F8X2"/>
<dbReference type="GO" id="GO:0045324">
    <property type="term" value="P:late endosome to vacuole transport"/>
    <property type="evidence" value="ECO:0007669"/>
    <property type="project" value="TreeGrafter"/>
</dbReference>
<dbReference type="PANTHER" id="PTHR12768:SF4">
    <property type="entry name" value="BECLIN-1"/>
    <property type="match status" value="1"/>
</dbReference>
<dbReference type="InterPro" id="IPR040455">
    <property type="entry name" value="Atg6_BARA"/>
</dbReference>
<dbReference type="GO" id="GO:0034272">
    <property type="term" value="C:phosphatidylinositol 3-kinase complex, class III, type II"/>
    <property type="evidence" value="ECO:0007669"/>
    <property type="project" value="TreeGrafter"/>
</dbReference>
<dbReference type="EMBL" id="JAECZO010000021">
    <property type="protein sequence ID" value="KAK7201861.1"/>
    <property type="molecule type" value="Genomic_DNA"/>
</dbReference>
<feature type="compositionally biased region" description="Low complexity" evidence="2">
    <location>
        <begin position="192"/>
        <end position="203"/>
    </location>
</feature>
<feature type="compositionally biased region" description="Low complexity" evidence="2">
    <location>
        <begin position="248"/>
        <end position="257"/>
    </location>
</feature>
<reference evidence="4 5" key="1">
    <citation type="journal article" date="2021" name="MBio">
        <title>A New Model Trypanosomatid, Novymonas esmeraldas: Genomic Perception of Its 'Candidatus Pandoraea novymonadis' Endosymbiont.</title>
        <authorList>
            <person name="Zakharova A."/>
            <person name="Saura A."/>
            <person name="Butenko A."/>
            <person name="Podesvova L."/>
            <person name="Warmusova S."/>
            <person name="Kostygov A.Y."/>
            <person name="Nenarokova A."/>
            <person name="Lukes J."/>
            <person name="Opperdoes F.R."/>
            <person name="Yurchenko V."/>
        </authorList>
    </citation>
    <scope>NUCLEOTIDE SEQUENCE [LARGE SCALE GENOMIC DNA]</scope>
    <source>
        <strain evidence="4 5">E262AT.01</strain>
    </source>
</reference>
<feature type="region of interest" description="Disordered" evidence="2">
    <location>
        <begin position="177"/>
        <end position="206"/>
    </location>
</feature>
<feature type="region of interest" description="Disordered" evidence="2">
    <location>
        <begin position="450"/>
        <end position="471"/>
    </location>
</feature>
<feature type="region of interest" description="Disordered" evidence="2">
    <location>
        <begin position="233"/>
        <end position="321"/>
    </location>
</feature>
<name>A0AAW0F8X2_9TRYP</name>
<dbReference type="GO" id="GO:0000407">
    <property type="term" value="C:phagophore assembly site"/>
    <property type="evidence" value="ECO:0007669"/>
    <property type="project" value="TreeGrafter"/>
</dbReference>
<feature type="compositionally biased region" description="Pro residues" evidence="2">
    <location>
        <begin position="460"/>
        <end position="470"/>
    </location>
</feature>